<evidence type="ECO:0000313" key="3">
    <source>
        <dbReference type="Proteomes" id="UP000178892"/>
    </source>
</evidence>
<dbReference type="AlphaFoldDB" id="A0A1F5NT14"/>
<keyword evidence="1" id="KW-0472">Membrane</keyword>
<comment type="caution">
    <text evidence="2">The sequence shown here is derived from an EMBL/GenBank/DDBJ whole genome shotgun (WGS) entry which is preliminary data.</text>
</comment>
<protein>
    <submittedName>
        <fullName evidence="2">Uncharacterized protein</fullName>
    </submittedName>
</protein>
<proteinExistence type="predicted"/>
<evidence type="ECO:0000313" key="2">
    <source>
        <dbReference type="EMBL" id="OGE80809.1"/>
    </source>
</evidence>
<evidence type="ECO:0000256" key="1">
    <source>
        <dbReference type="SAM" id="Phobius"/>
    </source>
</evidence>
<dbReference type="EMBL" id="MFEL01000018">
    <property type="protein sequence ID" value="OGE80809.1"/>
    <property type="molecule type" value="Genomic_DNA"/>
</dbReference>
<keyword evidence="1" id="KW-0812">Transmembrane</keyword>
<dbReference type="Proteomes" id="UP000178892">
    <property type="component" value="Unassembled WGS sequence"/>
</dbReference>
<name>A0A1F5NT14_9BACT</name>
<keyword evidence="1" id="KW-1133">Transmembrane helix</keyword>
<feature type="transmembrane region" description="Helical" evidence="1">
    <location>
        <begin position="45"/>
        <end position="65"/>
    </location>
</feature>
<dbReference type="STRING" id="1817825.A2720_04600"/>
<accession>A0A1F5NT14</accession>
<gene>
    <name evidence="2" type="ORF">A2720_04600</name>
</gene>
<reference evidence="2 3" key="1">
    <citation type="journal article" date="2016" name="Nat. Commun.">
        <title>Thousands of microbial genomes shed light on interconnected biogeochemical processes in an aquifer system.</title>
        <authorList>
            <person name="Anantharaman K."/>
            <person name="Brown C.T."/>
            <person name="Hug L.A."/>
            <person name="Sharon I."/>
            <person name="Castelle C.J."/>
            <person name="Probst A.J."/>
            <person name="Thomas B.C."/>
            <person name="Singh A."/>
            <person name="Wilkins M.J."/>
            <person name="Karaoz U."/>
            <person name="Brodie E.L."/>
            <person name="Williams K.H."/>
            <person name="Hubbard S.S."/>
            <person name="Banfield J.F."/>
        </authorList>
    </citation>
    <scope>NUCLEOTIDE SEQUENCE [LARGE SCALE GENOMIC DNA]</scope>
</reference>
<organism evidence="2 3">
    <name type="scientific">Candidatus Doudnabacteria bacterium RIFCSPHIGHO2_01_FULL_46_24</name>
    <dbReference type="NCBI Taxonomy" id="1817825"/>
    <lineage>
        <taxon>Bacteria</taxon>
        <taxon>Candidatus Doudnaibacteriota</taxon>
    </lineage>
</organism>
<sequence>MLNVYQPTNLLHTGIALVFYLLMAGFVVYSFLALYALNRFGHSKLLATVISLIYIVIIASLFAAAQTNLNSIKF</sequence>
<feature type="transmembrane region" description="Helical" evidence="1">
    <location>
        <begin position="15"/>
        <end position="38"/>
    </location>
</feature>